<proteinExistence type="predicted"/>
<dbReference type="AlphaFoldDB" id="A0A0F9D5I1"/>
<name>A0A0F9D5I1_9ZZZZ</name>
<organism evidence="1">
    <name type="scientific">marine sediment metagenome</name>
    <dbReference type="NCBI Taxonomy" id="412755"/>
    <lineage>
        <taxon>unclassified sequences</taxon>
        <taxon>metagenomes</taxon>
        <taxon>ecological metagenomes</taxon>
    </lineage>
</organism>
<dbReference type="EMBL" id="LAZR01041015">
    <property type="protein sequence ID" value="KKL13051.1"/>
    <property type="molecule type" value="Genomic_DNA"/>
</dbReference>
<protein>
    <submittedName>
        <fullName evidence="1">Uncharacterized protein</fullName>
    </submittedName>
</protein>
<gene>
    <name evidence="1" type="ORF">LCGC14_2529600</name>
</gene>
<reference evidence="1" key="1">
    <citation type="journal article" date="2015" name="Nature">
        <title>Complex archaea that bridge the gap between prokaryotes and eukaryotes.</title>
        <authorList>
            <person name="Spang A."/>
            <person name="Saw J.H."/>
            <person name="Jorgensen S.L."/>
            <person name="Zaremba-Niedzwiedzka K."/>
            <person name="Martijn J."/>
            <person name="Lind A.E."/>
            <person name="van Eijk R."/>
            <person name="Schleper C."/>
            <person name="Guy L."/>
            <person name="Ettema T.J."/>
        </authorList>
    </citation>
    <scope>NUCLEOTIDE SEQUENCE</scope>
</reference>
<accession>A0A0F9D5I1</accession>
<comment type="caution">
    <text evidence="1">The sequence shown here is derived from an EMBL/GenBank/DDBJ whole genome shotgun (WGS) entry which is preliminary data.</text>
</comment>
<sequence>MIICEHDETEKPGNIQFTLIFEGKEIKMLQKIIKQHKNDEPRMSNERALEWLITYGNIFAKAI</sequence>
<evidence type="ECO:0000313" key="1">
    <source>
        <dbReference type="EMBL" id="KKL13051.1"/>
    </source>
</evidence>